<evidence type="ECO:0000256" key="2">
    <source>
        <dbReference type="ARBA" id="ARBA00022475"/>
    </source>
</evidence>
<feature type="transmembrane region" description="Helical" evidence="10">
    <location>
        <begin position="84"/>
        <end position="109"/>
    </location>
</feature>
<dbReference type="PhylomeDB" id="A7SFT9"/>
<keyword evidence="13" id="KW-1185">Reference proteome</keyword>
<feature type="domain" description="G-protein coupled receptors family 1 profile" evidence="11">
    <location>
        <begin position="1"/>
        <end position="152"/>
    </location>
</feature>
<dbReference type="PROSITE" id="PS50262">
    <property type="entry name" value="G_PROTEIN_RECEP_F1_2"/>
    <property type="match status" value="1"/>
</dbReference>
<evidence type="ECO:0000256" key="1">
    <source>
        <dbReference type="ARBA" id="ARBA00004651"/>
    </source>
</evidence>
<keyword evidence="6 10" id="KW-0472">Membrane</keyword>
<dbReference type="PANTHER" id="PTHR11866:SF16">
    <property type="entry name" value="PROSTAGLANDIN E2 RECEPTOR EP4 SUBTYPE-LIKE PROTEIN"/>
    <property type="match status" value="1"/>
</dbReference>
<feature type="transmembrane region" description="Helical" evidence="10">
    <location>
        <begin position="129"/>
        <end position="151"/>
    </location>
</feature>
<dbReference type="Gene3D" id="1.20.1070.10">
    <property type="entry name" value="Rhodopsin 7-helix transmembrane proteins"/>
    <property type="match status" value="1"/>
</dbReference>
<evidence type="ECO:0000256" key="7">
    <source>
        <dbReference type="ARBA" id="ARBA00023170"/>
    </source>
</evidence>
<evidence type="ECO:0000256" key="3">
    <source>
        <dbReference type="ARBA" id="ARBA00022692"/>
    </source>
</evidence>
<dbReference type="PANTHER" id="PTHR11866">
    <property type="entry name" value="G-PROTEIN COUPLED RECEPTOR FAMILY 1 MEMBER"/>
    <property type="match status" value="1"/>
</dbReference>
<reference evidence="12 13" key="1">
    <citation type="journal article" date="2007" name="Science">
        <title>Sea anemone genome reveals ancestral eumetazoan gene repertoire and genomic organization.</title>
        <authorList>
            <person name="Putnam N.H."/>
            <person name="Srivastava M."/>
            <person name="Hellsten U."/>
            <person name="Dirks B."/>
            <person name="Chapman J."/>
            <person name="Salamov A."/>
            <person name="Terry A."/>
            <person name="Shapiro H."/>
            <person name="Lindquist E."/>
            <person name="Kapitonov V.V."/>
            <person name="Jurka J."/>
            <person name="Genikhovich G."/>
            <person name="Grigoriev I.V."/>
            <person name="Lucas S.M."/>
            <person name="Steele R.E."/>
            <person name="Finnerty J.R."/>
            <person name="Technau U."/>
            <person name="Martindale M.Q."/>
            <person name="Rokhsar D.S."/>
        </authorList>
    </citation>
    <scope>NUCLEOTIDE SEQUENCE [LARGE SCALE GENOMIC DNA]</scope>
    <source>
        <strain evidence="13">CH2 X CH6</strain>
    </source>
</reference>
<evidence type="ECO:0000313" key="13">
    <source>
        <dbReference type="Proteomes" id="UP000001593"/>
    </source>
</evidence>
<evidence type="ECO:0000256" key="8">
    <source>
        <dbReference type="ARBA" id="ARBA00023180"/>
    </source>
</evidence>
<dbReference type="InterPro" id="IPR008365">
    <property type="entry name" value="Prostanoid_rcpt"/>
</dbReference>
<evidence type="ECO:0000313" key="12">
    <source>
        <dbReference type="EMBL" id="EDO37408.1"/>
    </source>
</evidence>
<evidence type="ECO:0000256" key="10">
    <source>
        <dbReference type="SAM" id="Phobius"/>
    </source>
</evidence>
<evidence type="ECO:0000256" key="4">
    <source>
        <dbReference type="ARBA" id="ARBA00022989"/>
    </source>
</evidence>
<evidence type="ECO:0000256" key="5">
    <source>
        <dbReference type="ARBA" id="ARBA00023040"/>
    </source>
</evidence>
<keyword evidence="2" id="KW-1003">Cell membrane</keyword>
<evidence type="ECO:0000256" key="9">
    <source>
        <dbReference type="ARBA" id="ARBA00023224"/>
    </source>
</evidence>
<keyword evidence="5" id="KW-0297">G-protein coupled receptor</keyword>
<dbReference type="Pfam" id="PF00001">
    <property type="entry name" value="7tm_1"/>
    <property type="match status" value="1"/>
</dbReference>
<keyword evidence="7" id="KW-0675">Receptor</keyword>
<dbReference type="GO" id="GO:0005886">
    <property type="term" value="C:plasma membrane"/>
    <property type="evidence" value="ECO:0007669"/>
    <property type="project" value="UniProtKB-SubCell"/>
</dbReference>
<keyword evidence="4 10" id="KW-1133">Transmembrane helix</keyword>
<organism evidence="12 13">
    <name type="scientific">Nematostella vectensis</name>
    <name type="common">Starlet sea anemone</name>
    <dbReference type="NCBI Taxonomy" id="45351"/>
    <lineage>
        <taxon>Eukaryota</taxon>
        <taxon>Metazoa</taxon>
        <taxon>Cnidaria</taxon>
        <taxon>Anthozoa</taxon>
        <taxon>Hexacorallia</taxon>
        <taxon>Actiniaria</taxon>
        <taxon>Edwardsiidae</taxon>
        <taxon>Nematostella</taxon>
    </lineage>
</organism>
<dbReference type="eggNOG" id="KOG3656">
    <property type="taxonomic scope" value="Eukaryota"/>
</dbReference>
<dbReference type="SUPFAM" id="SSF81321">
    <property type="entry name" value="Family A G protein-coupled receptor-like"/>
    <property type="match status" value="1"/>
</dbReference>
<name>A7SFT9_NEMVE</name>
<dbReference type="EMBL" id="DS469647">
    <property type="protein sequence ID" value="EDO37408.1"/>
    <property type="molecule type" value="Genomic_DNA"/>
</dbReference>
<dbReference type="GO" id="GO:0004930">
    <property type="term" value="F:G protein-coupled receptor activity"/>
    <property type="evidence" value="ECO:0007669"/>
    <property type="project" value="UniProtKB-KW"/>
</dbReference>
<proteinExistence type="predicted"/>
<dbReference type="InParanoid" id="A7SFT9"/>
<evidence type="ECO:0000259" key="11">
    <source>
        <dbReference type="PROSITE" id="PS50262"/>
    </source>
</evidence>
<keyword evidence="8" id="KW-0325">Glycoprotein</keyword>
<gene>
    <name evidence="12" type="ORF">NEMVEDRAFT_v1g116802</name>
</gene>
<protein>
    <recommendedName>
        <fullName evidence="11">G-protein coupled receptors family 1 profile domain-containing protein</fullName>
    </recommendedName>
</protein>
<dbReference type="Proteomes" id="UP000001593">
    <property type="component" value="Unassembled WGS sequence"/>
</dbReference>
<evidence type="ECO:0000256" key="6">
    <source>
        <dbReference type="ARBA" id="ARBA00023136"/>
    </source>
</evidence>
<dbReference type="STRING" id="45351.A7SFT9"/>
<feature type="non-terminal residue" evidence="12">
    <location>
        <position position="1"/>
    </location>
</feature>
<dbReference type="InterPro" id="IPR000276">
    <property type="entry name" value="GPCR_Rhodpsn"/>
</dbReference>
<feature type="transmembrane region" description="Helical" evidence="10">
    <location>
        <begin position="42"/>
        <end position="63"/>
    </location>
</feature>
<feature type="non-terminal residue" evidence="12">
    <location>
        <position position="152"/>
    </location>
</feature>
<dbReference type="AlphaFoldDB" id="A7SFT9"/>
<dbReference type="InterPro" id="IPR017452">
    <property type="entry name" value="GPCR_Rhodpsn_7TM"/>
</dbReference>
<accession>A7SFT9</accession>
<comment type="subcellular location">
    <subcellularLocation>
        <location evidence="1">Cell membrane</location>
        <topology evidence="1">Multi-pass membrane protein</topology>
    </subcellularLocation>
</comment>
<keyword evidence="9" id="KW-0807">Transducer</keyword>
<dbReference type="HOGENOM" id="CLU_1726864_0_0_1"/>
<keyword evidence="3 10" id="KW-0812">Transmembrane</keyword>
<sequence>LILFLAWTDLLTFPFIYPQSLIKYFYGSYVGNYIACDYQATVITFLFTVSICLVLVMSIDRLLALHKPFCYEKYITYDKEKVKVAGIGLGSAGLTIALLPAFGVGRNVLHFPGTFCLFEWGAETIDGKALVYIYIGFLSCAILGVVICNLAV</sequence>